<evidence type="ECO:0000256" key="5">
    <source>
        <dbReference type="SAM" id="MobiDB-lite"/>
    </source>
</evidence>
<dbReference type="PANTHER" id="PTHR10155">
    <property type="entry name" value="PHOSPHATIDYLINOSITOL 3-KINASE REGULATORY SUBUNIT"/>
    <property type="match status" value="1"/>
</dbReference>
<dbReference type="Gene3D" id="3.30.60.20">
    <property type="match status" value="1"/>
</dbReference>
<gene>
    <name evidence="11" type="ORF">BOX15_Mlig020411g1</name>
    <name evidence="10" type="ORF">BOX15_Mlig020411g3</name>
</gene>
<evidence type="ECO:0008006" key="13">
    <source>
        <dbReference type="Google" id="ProtNLM"/>
    </source>
</evidence>
<dbReference type="Pfam" id="PF00130">
    <property type="entry name" value="C1_1"/>
    <property type="match status" value="1"/>
</dbReference>
<feature type="domain" description="Rho-GAP" evidence="9">
    <location>
        <begin position="431"/>
        <end position="630"/>
    </location>
</feature>
<dbReference type="EMBL" id="NIVC01000275">
    <property type="protein sequence ID" value="PAA86547.1"/>
    <property type="molecule type" value="Genomic_DNA"/>
</dbReference>
<dbReference type="InterPro" id="IPR001660">
    <property type="entry name" value="SAM"/>
</dbReference>
<dbReference type="InterPro" id="IPR002219">
    <property type="entry name" value="PKC_DAG/PE"/>
</dbReference>
<dbReference type="SUPFAM" id="SSF48350">
    <property type="entry name" value="GTPase activation domain, GAP"/>
    <property type="match status" value="1"/>
</dbReference>
<dbReference type="Pfam" id="PF00620">
    <property type="entry name" value="RhoGAP"/>
    <property type="match status" value="1"/>
</dbReference>
<dbReference type="SMART" id="SM00252">
    <property type="entry name" value="SH2"/>
    <property type="match status" value="2"/>
</dbReference>
<dbReference type="GO" id="GO:0007165">
    <property type="term" value="P:signal transduction"/>
    <property type="evidence" value="ECO:0007669"/>
    <property type="project" value="InterPro"/>
</dbReference>
<dbReference type="SUPFAM" id="SSF55550">
    <property type="entry name" value="SH2 domain"/>
    <property type="match status" value="2"/>
</dbReference>
<evidence type="ECO:0000313" key="12">
    <source>
        <dbReference type="Proteomes" id="UP000215902"/>
    </source>
</evidence>
<feature type="non-terminal residue" evidence="10">
    <location>
        <position position="1"/>
    </location>
</feature>
<feature type="compositionally biased region" description="Low complexity" evidence="5">
    <location>
        <begin position="103"/>
        <end position="114"/>
    </location>
</feature>
<comment type="caution">
    <text evidence="10">The sequence shown here is derived from an EMBL/GenBank/DDBJ whole genome shotgun (WGS) entry which is preliminary data.</text>
</comment>
<dbReference type="AlphaFoldDB" id="A0A267DJE8"/>
<dbReference type="PROSITE" id="PS50238">
    <property type="entry name" value="RHOGAP"/>
    <property type="match status" value="1"/>
</dbReference>
<feature type="domain" description="SH2" evidence="6">
    <location>
        <begin position="661"/>
        <end position="761"/>
    </location>
</feature>
<keyword evidence="3 4" id="KW-0727">SH2 domain</keyword>
<evidence type="ECO:0000256" key="3">
    <source>
        <dbReference type="ARBA" id="ARBA00022999"/>
    </source>
</evidence>
<dbReference type="InterPro" id="IPR008936">
    <property type="entry name" value="Rho_GTPase_activation_prot"/>
</dbReference>
<feature type="domain" description="Phorbol-ester/DAG-type" evidence="7">
    <location>
        <begin position="315"/>
        <end position="375"/>
    </location>
</feature>
<dbReference type="Gene3D" id="1.10.555.10">
    <property type="entry name" value="Rho GTPase activation protein"/>
    <property type="match status" value="1"/>
</dbReference>
<dbReference type="InterPro" id="IPR000198">
    <property type="entry name" value="RhoGAP_dom"/>
</dbReference>
<dbReference type="STRING" id="282301.A0A267DJE8"/>
<evidence type="ECO:0000259" key="9">
    <source>
        <dbReference type="PROSITE" id="PS50238"/>
    </source>
</evidence>
<dbReference type="PROSITE" id="PS50081">
    <property type="entry name" value="ZF_DAG_PE_2"/>
    <property type="match status" value="2"/>
</dbReference>
<evidence type="ECO:0000259" key="8">
    <source>
        <dbReference type="PROSITE" id="PS50105"/>
    </source>
</evidence>
<dbReference type="CDD" id="cd00159">
    <property type="entry name" value="RhoGAP"/>
    <property type="match status" value="1"/>
</dbReference>
<proteinExistence type="predicted"/>
<accession>A0A267DJE8</accession>
<keyword evidence="2" id="KW-0862">Zinc</keyword>
<feature type="domain" description="Phorbol-ester/DAG-type" evidence="7">
    <location>
        <begin position="120"/>
        <end position="171"/>
    </location>
</feature>
<reference evidence="10 12" key="1">
    <citation type="submission" date="2017-06" db="EMBL/GenBank/DDBJ databases">
        <title>A platform for efficient transgenesis in Macrostomum lignano, a flatworm model organism for stem cell research.</title>
        <authorList>
            <person name="Berezikov E."/>
        </authorList>
    </citation>
    <scope>NUCLEOTIDE SEQUENCE [LARGE SCALE GENOMIC DNA]</scope>
    <source>
        <strain evidence="10">DV1</strain>
        <tissue evidence="10">Whole organism</tissue>
    </source>
</reference>
<evidence type="ECO:0000256" key="2">
    <source>
        <dbReference type="ARBA" id="ARBA00022833"/>
    </source>
</evidence>
<dbReference type="EMBL" id="NIVC01003928">
    <property type="protein sequence ID" value="PAA49266.1"/>
    <property type="molecule type" value="Genomic_DNA"/>
</dbReference>
<dbReference type="Gene3D" id="3.30.505.10">
    <property type="entry name" value="SH2 domain"/>
    <property type="match status" value="2"/>
</dbReference>
<name>A0A267DJE8_9PLAT</name>
<sequence>CSFNCGQLMATEPPKPLAIVYRCLQPFIPSDEEVAAGFISVLEAGAQLIGLAPAESSVSTAVLPGTCRVRYQNREGLVPTKYLQLVQADDPSTDAGLSGPQLSDSSSGDSAASSSRERRRHALPGGPTVFVSGPRYCTLCQDYLWNCGAAQCAVCKRVFHLSCTAAAVAAASGDVDDKYGDVADSEAGAGSQLLVGCDGFAPPPDDSHYLYLHWEPVLVEAWTSRMVLEWLCVANLSRFLDSCCKYLGQRGFPGGACLRGLTDQVLEKDWRMQDVPHRRAISAALEQLLAGYRDWPEADKAGTEWRLGHPDSPAGHRMRLASFAGHQTECAACGLRLLGIYQQGLQCTVCGRVAHRHCARFHRWGATGAEGDESCRPTVPPMVPSIVFGASIDEQVAAGEQQLPDESFRRKLDNYADSTNVYDSLAHSDQPALSDAPDSMAPEAASHLVPYIVRLCTYTVERESLTYPGDLLQFYRFRRTAADVEALRADFGCGVGPAAFNKLDGKLAAQLLKLWLQELPTSLLPCQHYDKFVRLMDLPASQLHQQAVELRRLLSEAPDHHRATLQHLMCHFVQIFRRVRNADRQYFISWSRVFGQLLLRPAWSRVTGMVAGEHSRPCVVPLHDVAKGVLSHGRWGCVLPSFLVLNDPSQVDHISLPEQPWYWGDISKSEVQAVLANRPDGSFLVRNAANMSGGYTLTLKKDGENKLIRIYPRYKTGDRVTYGFSERATEFYTVAQVINHYTYNSLREYNNNLDVLLLYPISKFAGCPAESASKGNSEEMRQELLTLYQEMGREISDVFTKMDENIVTMGTLKDQQLEAERGAKCYSQVVLTLTNNIAKMDRLIERRSALEQLMKTNRDSQVSRMQMYRSRQEAAEKEAQRIRHDSQVMQAEVRTMRGDVRAIQEKRIRLKAILMTLYGVLRETVDAEDAANLGGYFPGCADSFERLSLAEDPVGSTSAAPWDPADWLDRQITKADPLLRHLDNAPIGTFLIHASRSGGEESLVLSVRSPCGVRFCKIFMELGAGQQQTGRCGFDYVSPTSFPSLEELVAHYRVNSLGKHNRDMDTFLLLPLKQLAQMNAAERTNNTYV</sequence>
<dbReference type="SMART" id="SM00324">
    <property type="entry name" value="RhoGAP"/>
    <property type="match status" value="1"/>
</dbReference>
<dbReference type="SUPFAM" id="SSF57889">
    <property type="entry name" value="Cysteine-rich domain"/>
    <property type="match status" value="2"/>
</dbReference>
<protein>
    <recommendedName>
        <fullName evidence="13">Phosphatidylinositol 3-kinase regulatory subunit alpha</fullName>
    </recommendedName>
</protein>
<dbReference type="Proteomes" id="UP000215902">
    <property type="component" value="Unassembled WGS sequence"/>
</dbReference>
<evidence type="ECO:0000259" key="6">
    <source>
        <dbReference type="PROSITE" id="PS50001"/>
    </source>
</evidence>
<evidence type="ECO:0000256" key="1">
    <source>
        <dbReference type="ARBA" id="ARBA00022723"/>
    </source>
</evidence>
<dbReference type="InterPro" id="IPR036860">
    <property type="entry name" value="SH2_dom_sf"/>
</dbReference>
<keyword evidence="12" id="KW-1185">Reference proteome</keyword>
<dbReference type="PANTHER" id="PTHR10155:SF10">
    <property type="entry name" value="PI3K21B, ISOFORM B"/>
    <property type="match status" value="1"/>
</dbReference>
<dbReference type="PROSITE" id="PS50001">
    <property type="entry name" value="SH2"/>
    <property type="match status" value="2"/>
</dbReference>
<dbReference type="PROSITE" id="PS50105">
    <property type="entry name" value="SAM_DOMAIN"/>
    <property type="match status" value="1"/>
</dbReference>
<feature type="domain" description="SAM" evidence="8">
    <location>
        <begin position="222"/>
        <end position="291"/>
    </location>
</feature>
<dbReference type="InterPro" id="IPR000980">
    <property type="entry name" value="SH2"/>
</dbReference>
<evidence type="ECO:0000313" key="11">
    <source>
        <dbReference type="EMBL" id="PAA86547.1"/>
    </source>
</evidence>
<evidence type="ECO:0000313" key="10">
    <source>
        <dbReference type="EMBL" id="PAA49266.1"/>
    </source>
</evidence>
<organism evidence="10 12">
    <name type="scientific">Macrostomum lignano</name>
    <dbReference type="NCBI Taxonomy" id="282301"/>
    <lineage>
        <taxon>Eukaryota</taxon>
        <taxon>Metazoa</taxon>
        <taxon>Spiralia</taxon>
        <taxon>Lophotrochozoa</taxon>
        <taxon>Platyhelminthes</taxon>
        <taxon>Rhabditophora</taxon>
        <taxon>Macrostomorpha</taxon>
        <taxon>Macrostomida</taxon>
        <taxon>Macrostomidae</taxon>
        <taxon>Macrostomum</taxon>
    </lineage>
</organism>
<dbReference type="Pfam" id="PF00017">
    <property type="entry name" value="SH2"/>
    <property type="match status" value="1"/>
</dbReference>
<dbReference type="GO" id="GO:0046935">
    <property type="term" value="F:1-phosphatidylinositol-3-kinase regulator activity"/>
    <property type="evidence" value="ECO:0007669"/>
    <property type="project" value="TreeGrafter"/>
</dbReference>
<dbReference type="GO" id="GO:0005942">
    <property type="term" value="C:phosphatidylinositol 3-kinase complex"/>
    <property type="evidence" value="ECO:0007669"/>
    <property type="project" value="TreeGrafter"/>
</dbReference>
<dbReference type="GO" id="GO:0046872">
    <property type="term" value="F:metal ion binding"/>
    <property type="evidence" value="ECO:0007669"/>
    <property type="project" value="UniProtKB-KW"/>
</dbReference>
<keyword evidence="1" id="KW-0479">Metal-binding</keyword>
<evidence type="ECO:0000256" key="4">
    <source>
        <dbReference type="PROSITE-ProRule" id="PRU00191"/>
    </source>
</evidence>
<dbReference type="OrthoDB" id="3175255at2759"/>
<feature type="region of interest" description="Disordered" evidence="5">
    <location>
        <begin position="91"/>
        <end position="126"/>
    </location>
</feature>
<evidence type="ECO:0000259" key="7">
    <source>
        <dbReference type="PROSITE" id="PS50081"/>
    </source>
</evidence>
<dbReference type="GO" id="GO:0046854">
    <property type="term" value="P:phosphatidylinositol phosphate biosynthetic process"/>
    <property type="evidence" value="ECO:0007669"/>
    <property type="project" value="TreeGrafter"/>
</dbReference>
<feature type="domain" description="SH2" evidence="6">
    <location>
        <begin position="967"/>
        <end position="1072"/>
    </location>
</feature>
<dbReference type="InterPro" id="IPR046349">
    <property type="entry name" value="C1-like_sf"/>
</dbReference>
<dbReference type="PRINTS" id="PR00401">
    <property type="entry name" value="SH2DOMAIN"/>
</dbReference>